<dbReference type="PANTHER" id="PTHR33677:SF5">
    <property type="entry name" value="TRANSCRIPTIONAL REPRESSOR FRMR"/>
    <property type="match status" value="1"/>
</dbReference>
<sequence>MSDGIREDVLLRLKTIKGHIAGIEKMVEERKGCPDILLQIAAVRSSLEKVGLFIINEHAQECFSSKEDGKITYEEMQRVIDFLIKFLK</sequence>
<keyword evidence="2" id="KW-1185">Reference proteome</keyword>
<accession>A0A975AXL2</accession>
<dbReference type="AlphaFoldDB" id="A0A975AXL2"/>
<dbReference type="Gene3D" id="1.20.58.1000">
    <property type="entry name" value="Metal-sensitive repressor, helix protomer"/>
    <property type="match status" value="1"/>
</dbReference>
<gene>
    <name evidence="1" type="ORF">ACETAC_03230</name>
</gene>
<evidence type="ECO:0000313" key="2">
    <source>
        <dbReference type="Proteomes" id="UP000671913"/>
    </source>
</evidence>
<dbReference type="GO" id="GO:0003677">
    <property type="term" value="F:DNA binding"/>
    <property type="evidence" value="ECO:0007669"/>
    <property type="project" value="InterPro"/>
</dbReference>
<name>A0A975AXL2_9THEO</name>
<dbReference type="InterPro" id="IPR003735">
    <property type="entry name" value="Metal_Tscrpt_repr"/>
</dbReference>
<proteinExistence type="predicted"/>
<dbReference type="GO" id="GO:0045892">
    <property type="term" value="P:negative regulation of DNA-templated transcription"/>
    <property type="evidence" value="ECO:0007669"/>
    <property type="project" value="UniProtKB-ARBA"/>
</dbReference>
<dbReference type="Proteomes" id="UP000671913">
    <property type="component" value="Chromosome"/>
</dbReference>
<dbReference type="EMBL" id="CP060096">
    <property type="protein sequence ID" value="QSZ28321.1"/>
    <property type="molecule type" value="Genomic_DNA"/>
</dbReference>
<dbReference type="KEGG" id="aaut:ACETAC_03230"/>
<protein>
    <submittedName>
        <fullName evidence="1">Metal-sensitive transcriptional regulator</fullName>
    </submittedName>
</protein>
<dbReference type="GO" id="GO:0046872">
    <property type="term" value="F:metal ion binding"/>
    <property type="evidence" value="ECO:0007669"/>
    <property type="project" value="InterPro"/>
</dbReference>
<dbReference type="PANTHER" id="PTHR33677">
    <property type="entry name" value="TRANSCRIPTIONAL REPRESSOR FRMR-RELATED"/>
    <property type="match status" value="1"/>
</dbReference>
<organism evidence="1 2">
    <name type="scientific">Aceticella autotrophica</name>
    <dbReference type="NCBI Taxonomy" id="2755338"/>
    <lineage>
        <taxon>Bacteria</taxon>
        <taxon>Bacillati</taxon>
        <taxon>Bacillota</taxon>
        <taxon>Clostridia</taxon>
        <taxon>Thermoanaerobacterales</taxon>
        <taxon>Thermoanaerobacteraceae</taxon>
        <taxon>Aceticella</taxon>
    </lineage>
</organism>
<evidence type="ECO:0000313" key="1">
    <source>
        <dbReference type="EMBL" id="QSZ28321.1"/>
    </source>
</evidence>
<dbReference type="CDD" id="cd10148">
    <property type="entry name" value="CsoR-like_DUF156"/>
    <property type="match status" value="1"/>
</dbReference>
<dbReference type="RefSeq" id="WP_284681043.1">
    <property type="nucleotide sequence ID" value="NZ_CP060096.1"/>
</dbReference>
<dbReference type="Pfam" id="PF02583">
    <property type="entry name" value="Trns_repr_metal"/>
    <property type="match status" value="1"/>
</dbReference>
<reference evidence="1" key="1">
    <citation type="submission" date="2020-08" db="EMBL/GenBank/DDBJ databases">
        <title>Genomic insights into the carbon and energy metabolism of the first obligate autotrophic acetogenic bacterium Aceticella autotrophica gen. nov., sp. nov.</title>
        <authorList>
            <person name="Toshchakov S.V."/>
            <person name="Elcheninov A.G."/>
            <person name="Kublanov I.V."/>
            <person name="Frolov E.N."/>
            <person name="Lebedinsky A.V."/>
        </authorList>
    </citation>
    <scope>NUCLEOTIDE SEQUENCE</scope>
    <source>
        <strain evidence="1">3443-3Ac</strain>
    </source>
</reference>
<dbReference type="InterPro" id="IPR038390">
    <property type="entry name" value="Metal_Tscrpt_repr_sf"/>
</dbReference>